<dbReference type="Proteomes" id="UP000429523">
    <property type="component" value="Unassembled WGS sequence"/>
</dbReference>
<dbReference type="PANTHER" id="PTHR10555">
    <property type="entry name" value="SORTING NEXIN"/>
    <property type="match status" value="1"/>
</dbReference>
<comment type="caution">
    <text evidence="3">The sequence shown here is derived from an EMBL/GenBank/DDBJ whole genome shotgun (WGS) entry which is preliminary data.</text>
</comment>
<sequence>MFDQLKCPGQATSEFIEHRRAGLERFLRKVVNHDELRNSNFFSSFLECSIVELTALKAEAQRASSVNATSMPSVVQRTQMLNNWWGKTYQRMMENDTLNLFGSRSGAEDGEHSGAIGCERRRPGLARFRGQKAVKLKKLFLEFAQLQLRNSKELEKIVAQSATELETPLPTKLLYAAQTPASMFESRDSFGLDKKTRSASPSSRRRPSPHWQQQRRPPIQDGGARRRPDLLGRSETTL</sequence>
<evidence type="ECO:0000313" key="4">
    <source>
        <dbReference type="Proteomes" id="UP000429523"/>
    </source>
</evidence>
<dbReference type="SUPFAM" id="SSF64268">
    <property type="entry name" value="PX domain"/>
    <property type="match status" value="1"/>
</dbReference>
<feature type="compositionally biased region" description="Basic and acidic residues" evidence="1">
    <location>
        <begin position="223"/>
        <end position="232"/>
    </location>
</feature>
<dbReference type="GO" id="GO:0035091">
    <property type="term" value="F:phosphatidylinositol binding"/>
    <property type="evidence" value="ECO:0007669"/>
    <property type="project" value="InterPro"/>
</dbReference>
<proteinExistence type="predicted"/>
<protein>
    <recommendedName>
        <fullName evidence="2">PX domain-containing protein</fullName>
    </recommendedName>
</protein>
<accession>A0A6A3FZ27</accession>
<reference evidence="3 4" key="1">
    <citation type="submission" date="2018-08" db="EMBL/GenBank/DDBJ databases">
        <title>Genomic investigation of the strawberry pathogen Phytophthora fragariae indicates pathogenicity is determined by transcriptional variation in three key races.</title>
        <authorList>
            <person name="Adams T.M."/>
            <person name="Armitage A.D."/>
            <person name="Sobczyk M.K."/>
            <person name="Bates H.J."/>
            <person name="Dunwell J.M."/>
            <person name="Nellist C.F."/>
            <person name="Harrison R.J."/>
        </authorList>
    </citation>
    <scope>NUCLEOTIDE SEQUENCE [LARGE SCALE GENOMIC DNA]</scope>
    <source>
        <strain evidence="3 4">NOV-9</strain>
    </source>
</reference>
<feature type="compositionally biased region" description="Basic and acidic residues" evidence="1">
    <location>
        <begin position="186"/>
        <end position="196"/>
    </location>
</feature>
<dbReference type="GO" id="GO:0005768">
    <property type="term" value="C:endosome"/>
    <property type="evidence" value="ECO:0007669"/>
    <property type="project" value="TreeGrafter"/>
</dbReference>
<dbReference type="AlphaFoldDB" id="A0A6A3FZ27"/>
<organism evidence="3 4">
    <name type="scientific">Phytophthora fragariae</name>
    <dbReference type="NCBI Taxonomy" id="53985"/>
    <lineage>
        <taxon>Eukaryota</taxon>
        <taxon>Sar</taxon>
        <taxon>Stramenopiles</taxon>
        <taxon>Oomycota</taxon>
        <taxon>Peronosporomycetes</taxon>
        <taxon>Peronosporales</taxon>
        <taxon>Peronosporaceae</taxon>
        <taxon>Phytophthora</taxon>
    </lineage>
</organism>
<name>A0A6A3FZ27_9STRA</name>
<dbReference type="InterPro" id="IPR036871">
    <property type="entry name" value="PX_dom_sf"/>
</dbReference>
<dbReference type="PANTHER" id="PTHR10555:SF170">
    <property type="entry name" value="FI18122P1"/>
    <property type="match status" value="1"/>
</dbReference>
<dbReference type="InterPro" id="IPR001683">
    <property type="entry name" value="PX_dom"/>
</dbReference>
<gene>
    <name evidence="3" type="ORF">PF009_g730</name>
</gene>
<feature type="domain" description="PX" evidence="2">
    <location>
        <begin position="10"/>
        <end position="48"/>
    </location>
</feature>
<evidence type="ECO:0000259" key="2">
    <source>
        <dbReference type="Pfam" id="PF00787"/>
    </source>
</evidence>
<feature type="region of interest" description="Disordered" evidence="1">
    <location>
        <begin position="186"/>
        <end position="238"/>
    </location>
</feature>
<evidence type="ECO:0000256" key="1">
    <source>
        <dbReference type="SAM" id="MobiDB-lite"/>
    </source>
</evidence>
<dbReference type="Gene3D" id="3.30.1520.10">
    <property type="entry name" value="Phox-like domain"/>
    <property type="match status" value="1"/>
</dbReference>
<dbReference type="Pfam" id="PF00787">
    <property type="entry name" value="PX"/>
    <property type="match status" value="1"/>
</dbReference>
<evidence type="ECO:0000313" key="3">
    <source>
        <dbReference type="EMBL" id="KAE8949731.1"/>
    </source>
</evidence>
<dbReference type="EMBL" id="QXGF01000015">
    <property type="protein sequence ID" value="KAE8949731.1"/>
    <property type="molecule type" value="Genomic_DNA"/>
</dbReference>